<feature type="compositionally biased region" description="Basic and acidic residues" evidence="1">
    <location>
        <begin position="96"/>
        <end position="106"/>
    </location>
</feature>
<organism evidence="2 3">
    <name type="scientific">Ideonella lacteola</name>
    <dbReference type="NCBI Taxonomy" id="2984193"/>
    <lineage>
        <taxon>Bacteria</taxon>
        <taxon>Pseudomonadati</taxon>
        <taxon>Pseudomonadota</taxon>
        <taxon>Betaproteobacteria</taxon>
        <taxon>Burkholderiales</taxon>
        <taxon>Sphaerotilaceae</taxon>
        <taxon>Ideonella</taxon>
    </lineage>
</organism>
<evidence type="ECO:0000313" key="2">
    <source>
        <dbReference type="EMBL" id="MEK8029340.1"/>
    </source>
</evidence>
<evidence type="ECO:0000256" key="1">
    <source>
        <dbReference type="SAM" id="MobiDB-lite"/>
    </source>
</evidence>
<dbReference type="EMBL" id="JBBUTG010000001">
    <property type="protein sequence ID" value="MEK8029340.1"/>
    <property type="molecule type" value="Genomic_DNA"/>
</dbReference>
<dbReference type="RefSeq" id="WP_341423681.1">
    <property type="nucleotide sequence ID" value="NZ_JBBUTG010000001.1"/>
</dbReference>
<reference evidence="2 3" key="1">
    <citation type="submission" date="2024-04" db="EMBL/GenBank/DDBJ databases">
        <title>Novel species of the genus Ideonella isolated from streams.</title>
        <authorList>
            <person name="Lu H."/>
        </authorList>
    </citation>
    <scope>NUCLEOTIDE SEQUENCE [LARGE SCALE GENOMIC DNA]</scope>
    <source>
        <strain evidence="2 3">DXS29W</strain>
    </source>
</reference>
<keyword evidence="3" id="KW-1185">Reference proteome</keyword>
<evidence type="ECO:0000313" key="3">
    <source>
        <dbReference type="Proteomes" id="UP001371218"/>
    </source>
</evidence>
<protein>
    <submittedName>
        <fullName evidence="2">Type III secretion HpaP family protein</fullName>
    </submittedName>
</protein>
<feature type="region of interest" description="Disordered" evidence="1">
    <location>
        <begin position="1"/>
        <end position="148"/>
    </location>
</feature>
<proteinExistence type="predicted"/>
<gene>
    <name evidence="2" type="ORF">AACH06_00790</name>
</gene>
<comment type="caution">
    <text evidence="2">The sequence shown here is derived from an EMBL/GenBank/DDBJ whole genome shotgun (WGS) entry which is preliminary data.</text>
</comment>
<name>A0ABU9BK89_9BURK</name>
<sequence length="240" mass="26052">MSHSILSAGLTPAPTADEQRREDERTREAAARFDAILRLPPRAESARRAIRTPPPAGPACSPPAPLEPNAARAEGPDEAPSASEDTMDSAPRPAPRRFDAPIERRGAASRQHAGADDQAPDAGRTTQVTSRGPAPTGASDDHPDEADEATEAFERLAERLTPLCRRTGHSPDSWSVVLPLDPEVLPESELRIHASRDWLRLRFTTQSGASLHLISKHMDALGRRLTETLGPHRHIDVDIE</sequence>
<accession>A0ABU9BK89</accession>
<dbReference type="Pfam" id="PF09483">
    <property type="entry name" value="HpaP"/>
    <property type="match status" value="1"/>
</dbReference>
<dbReference type="InterPro" id="IPR013390">
    <property type="entry name" value="T3SS_HpaP"/>
</dbReference>
<feature type="compositionally biased region" description="Pro residues" evidence="1">
    <location>
        <begin position="52"/>
        <end position="66"/>
    </location>
</feature>
<dbReference type="Proteomes" id="UP001371218">
    <property type="component" value="Unassembled WGS sequence"/>
</dbReference>
<feature type="compositionally biased region" description="Basic and acidic residues" evidence="1">
    <location>
        <begin position="17"/>
        <end position="31"/>
    </location>
</feature>